<protein>
    <submittedName>
        <fullName evidence="1">Uncharacterized protein</fullName>
    </submittedName>
</protein>
<sequence>MDSSSEEITHNFPPFIKVYKDGHVERCQIWESAEAGHDPITGVQSKDVVIVPESGLKARIFIPKIDSGGQKLPLLIHYHGGGFCLGSAFGVRTKNFLTLLVSKAKIIAISIDYRLAPEHPLPIAYEDSWAALQWVATHCNGLGPEPWINDHADLGRVFLGGESAGANIAHYVAVQAGVTQLVGLKVEGVLIVHPFFGGKEPDEMYKFLCPTSSGCDDDPKLNPAVDPNLNRIAGERTLVCVAEKDWLRDRGVAYYESLGKIGLAGGKVELFETMEEGHCFHMFNPNSEKAEPLIMKMIHFINQN</sequence>
<evidence type="ECO:0000313" key="1">
    <source>
        <dbReference type="EMBL" id="KAJ0010917.1"/>
    </source>
</evidence>
<keyword evidence="2" id="KW-1185">Reference proteome</keyword>
<evidence type="ECO:0000313" key="2">
    <source>
        <dbReference type="Proteomes" id="UP001163603"/>
    </source>
</evidence>
<proteinExistence type="predicted"/>
<organism evidence="1 2">
    <name type="scientific">Pistacia integerrima</name>
    <dbReference type="NCBI Taxonomy" id="434235"/>
    <lineage>
        <taxon>Eukaryota</taxon>
        <taxon>Viridiplantae</taxon>
        <taxon>Streptophyta</taxon>
        <taxon>Embryophyta</taxon>
        <taxon>Tracheophyta</taxon>
        <taxon>Spermatophyta</taxon>
        <taxon>Magnoliopsida</taxon>
        <taxon>eudicotyledons</taxon>
        <taxon>Gunneridae</taxon>
        <taxon>Pentapetalae</taxon>
        <taxon>rosids</taxon>
        <taxon>malvids</taxon>
        <taxon>Sapindales</taxon>
        <taxon>Anacardiaceae</taxon>
        <taxon>Pistacia</taxon>
    </lineage>
</organism>
<dbReference type="Proteomes" id="UP001163603">
    <property type="component" value="Chromosome 14"/>
</dbReference>
<dbReference type="EMBL" id="CM047749">
    <property type="protein sequence ID" value="KAJ0010917.1"/>
    <property type="molecule type" value="Genomic_DNA"/>
</dbReference>
<gene>
    <name evidence="1" type="ORF">Pint_34450</name>
</gene>
<name>A0ACC0X7W4_9ROSI</name>
<accession>A0ACC0X7W4</accession>
<comment type="caution">
    <text evidence="1">The sequence shown here is derived from an EMBL/GenBank/DDBJ whole genome shotgun (WGS) entry which is preliminary data.</text>
</comment>
<reference evidence="2" key="1">
    <citation type="journal article" date="2023" name="G3 (Bethesda)">
        <title>Genome assembly and association tests identify interacting loci associated with vigor, precocity, and sex in interspecific pistachio rootstocks.</title>
        <authorList>
            <person name="Palmer W."/>
            <person name="Jacygrad E."/>
            <person name="Sagayaradj S."/>
            <person name="Cavanaugh K."/>
            <person name="Han R."/>
            <person name="Bertier L."/>
            <person name="Beede B."/>
            <person name="Kafkas S."/>
            <person name="Golino D."/>
            <person name="Preece J."/>
            <person name="Michelmore R."/>
        </authorList>
    </citation>
    <scope>NUCLEOTIDE SEQUENCE [LARGE SCALE GENOMIC DNA]</scope>
</reference>